<dbReference type="PANTHER" id="PTHR34180:SF1">
    <property type="entry name" value="BETA-ALANYL-DOPAMINE_CARCININE HYDROLASE"/>
    <property type="match status" value="1"/>
</dbReference>
<name>A0ABT2NK98_9RHOB</name>
<sequence length="340" mass="36085">MSNNAKDLGWIAAGGDPRSIGRALGMAGREAVHRHLLRSAIWHRVTDPANSERVAILTASVRACFPEIWAEIEGLAEGLHLPVDQVMAWNCRGDLLASVPDGCTTVMLPGPMPVLAHNEDGLPFFRGASFIAEVTPEHAPAFRAFCYPGSIPGHTFAWTRAGLVQTVNNIRLVGVRADIPRMVLGRAVLAAPDIDAALAVLRAQSNAGGFHFALSHVTDRRIVSVEFGRGELSVTDIDAPSVHANHALHLAGGRAEQIVTASSRDRQARGEALLGAGLDDPLAILRDTVGPGLPIRRDAADDPDEENTLATALFRVTQDGIEWSVHDQASGPAAYAGTTA</sequence>
<dbReference type="RefSeq" id="WP_261493400.1">
    <property type="nucleotide sequence ID" value="NZ_JAOCQF010000001.1"/>
</dbReference>
<dbReference type="InterPro" id="IPR005079">
    <property type="entry name" value="Peptidase_C45_hydrolase"/>
</dbReference>
<evidence type="ECO:0000313" key="3">
    <source>
        <dbReference type="Proteomes" id="UP001205601"/>
    </source>
</evidence>
<accession>A0ABT2NK98</accession>
<dbReference type="PANTHER" id="PTHR34180">
    <property type="entry name" value="PEPTIDASE C45"/>
    <property type="match status" value="1"/>
</dbReference>
<evidence type="ECO:0000259" key="1">
    <source>
        <dbReference type="Pfam" id="PF03417"/>
    </source>
</evidence>
<reference evidence="3" key="1">
    <citation type="submission" date="2023-07" db="EMBL/GenBank/DDBJ databases">
        <title>Defluviimonas sediminis sp. nov., isolated from mangrove sediment.</title>
        <authorList>
            <person name="Liu L."/>
            <person name="Li J."/>
            <person name="Huang Y."/>
            <person name="Pan J."/>
            <person name="Li M."/>
        </authorList>
    </citation>
    <scope>NUCLEOTIDE SEQUENCE [LARGE SCALE GENOMIC DNA]</scope>
    <source>
        <strain evidence="3">FT324</strain>
    </source>
</reference>
<dbReference type="InterPro" id="IPR047801">
    <property type="entry name" value="Peptidase_C45"/>
</dbReference>
<feature type="domain" description="Peptidase C45 hydrolase" evidence="1">
    <location>
        <begin position="114"/>
        <end position="327"/>
    </location>
</feature>
<protein>
    <submittedName>
        <fullName evidence="2">C45 family peptidase</fullName>
    </submittedName>
</protein>
<dbReference type="NCBIfam" id="NF040521">
    <property type="entry name" value="C45_proenzyme"/>
    <property type="match status" value="1"/>
</dbReference>
<comment type="caution">
    <text evidence="2">The sequence shown here is derived from an EMBL/GenBank/DDBJ whole genome shotgun (WGS) entry which is preliminary data.</text>
</comment>
<dbReference type="Pfam" id="PF03417">
    <property type="entry name" value="AAT"/>
    <property type="match status" value="1"/>
</dbReference>
<dbReference type="Proteomes" id="UP001205601">
    <property type="component" value="Unassembled WGS sequence"/>
</dbReference>
<dbReference type="Gene3D" id="3.60.60.10">
    <property type="entry name" value="Penicillin V Acylase, Chain A"/>
    <property type="match status" value="1"/>
</dbReference>
<gene>
    <name evidence="2" type="ORF">N5I32_00315</name>
</gene>
<evidence type="ECO:0000313" key="2">
    <source>
        <dbReference type="EMBL" id="MCT8327950.1"/>
    </source>
</evidence>
<proteinExistence type="predicted"/>
<dbReference type="InterPro" id="IPR047794">
    <property type="entry name" value="C45_proenzyme-like"/>
</dbReference>
<dbReference type="EMBL" id="JAOCQF010000001">
    <property type="protein sequence ID" value="MCT8327950.1"/>
    <property type="molecule type" value="Genomic_DNA"/>
</dbReference>
<keyword evidence="3" id="KW-1185">Reference proteome</keyword>
<organism evidence="2 3">
    <name type="scientific">Albidovulum sediminis</name>
    <dbReference type="NCBI Taxonomy" id="3066345"/>
    <lineage>
        <taxon>Bacteria</taxon>
        <taxon>Pseudomonadati</taxon>
        <taxon>Pseudomonadota</taxon>
        <taxon>Alphaproteobacteria</taxon>
        <taxon>Rhodobacterales</taxon>
        <taxon>Paracoccaceae</taxon>
        <taxon>Albidovulum</taxon>
    </lineage>
</organism>